<feature type="compositionally biased region" description="Basic and acidic residues" evidence="1">
    <location>
        <begin position="16"/>
        <end position="28"/>
    </location>
</feature>
<dbReference type="AlphaFoldDB" id="A0A154P9F4"/>
<dbReference type="Proteomes" id="UP000076502">
    <property type="component" value="Unassembled WGS sequence"/>
</dbReference>
<accession>A0A154P9F4</accession>
<keyword evidence="3" id="KW-1185">Reference proteome</keyword>
<evidence type="ECO:0000256" key="1">
    <source>
        <dbReference type="SAM" id="MobiDB-lite"/>
    </source>
</evidence>
<proteinExistence type="predicted"/>
<evidence type="ECO:0000313" key="3">
    <source>
        <dbReference type="Proteomes" id="UP000076502"/>
    </source>
</evidence>
<feature type="region of interest" description="Disordered" evidence="1">
    <location>
        <begin position="1"/>
        <end position="49"/>
    </location>
</feature>
<gene>
    <name evidence="2" type="ORF">WN55_10853</name>
</gene>
<dbReference type="EMBL" id="KQ434849">
    <property type="protein sequence ID" value="KZC08535.1"/>
    <property type="molecule type" value="Genomic_DNA"/>
</dbReference>
<protein>
    <submittedName>
        <fullName evidence="2">Uncharacterized protein</fullName>
    </submittedName>
</protein>
<sequence>MHVLQKPDTAEQIGIAKDRAKRSTDGESARAVARSATGQCNRDDKLDNL</sequence>
<reference evidence="2 3" key="1">
    <citation type="submission" date="2015-07" db="EMBL/GenBank/DDBJ databases">
        <title>The genome of Dufourea novaeangliae.</title>
        <authorList>
            <person name="Pan H."/>
            <person name="Kapheim K."/>
        </authorList>
    </citation>
    <scope>NUCLEOTIDE SEQUENCE [LARGE SCALE GENOMIC DNA]</scope>
    <source>
        <strain evidence="2">0120121106</strain>
        <tissue evidence="2">Whole body</tissue>
    </source>
</reference>
<evidence type="ECO:0000313" key="2">
    <source>
        <dbReference type="EMBL" id="KZC08535.1"/>
    </source>
</evidence>
<name>A0A154P9F4_DUFNO</name>
<organism evidence="2 3">
    <name type="scientific">Dufourea novaeangliae</name>
    <name type="common">Sweat bee</name>
    <dbReference type="NCBI Taxonomy" id="178035"/>
    <lineage>
        <taxon>Eukaryota</taxon>
        <taxon>Metazoa</taxon>
        <taxon>Ecdysozoa</taxon>
        <taxon>Arthropoda</taxon>
        <taxon>Hexapoda</taxon>
        <taxon>Insecta</taxon>
        <taxon>Pterygota</taxon>
        <taxon>Neoptera</taxon>
        <taxon>Endopterygota</taxon>
        <taxon>Hymenoptera</taxon>
        <taxon>Apocrita</taxon>
        <taxon>Aculeata</taxon>
        <taxon>Apoidea</taxon>
        <taxon>Anthophila</taxon>
        <taxon>Halictidae</taxon>
        <taxon>Rophitinae</taxon>
        <taxon>Dufourea</taxon>
    </lineage>
</organism>